<evidence type="ECO:0000256" key="1">
    <source>
        <dbReference type="ARBA" id="ARBA00004429"/>
    </source>
</evidence>
<dbReference type="Proteomes" id="UP000245667">
    <property type="component" value="Unassembled WGS sequence"/>
</dbReference>
<dbReference type="RefSeq" id="WP_109648948.1">
    <property type="nucleotide sequence ID" value="NZ_CAJQNU010000018.1"/>
</dbReference>
<keyword evidence="14" id="KW-1185">Reference proteome</keyword>
<feature type="transmembrane region" description="Helical" evidence="9">
    <location>
        <begin position="123"/>
        <end position="144"/>
    </location>
</feature>
<dbReference type="GO" id="GO:0015740">
    <property type="term" value="P:C4-dicarboxylate transport"/>
    <property type="evidence" value="ECO:0007669"/>
    <property type="project" value="TreeGrafter"/>
</dbReference>
<dbReference type="PANTHER" id="PTHR35011">
    <property type="entry name" value="2,3-DIKETO-L-GULONATE TRAP TRANSPORTER SMALL PERMEASE PROTEIN YIAM"/>
    <property type="match status" value="1"/>
</dbReference>
<evidence type="ECO:0000256" key="8">
    <source>
        <dbReference type="ARBA" id="ARBA00038436"/>
    </source>
</evidence>
<keyword evidence="6 9" id="KW-1133">Transmembrane helix</keyword>
<evidence type="ECO:0000259" key="10">
    <source>
        <dbReference type="Pfam" id="PF04290"/>
    </source>
</evidence>
<organism evidence="12 13">
    <name type="scientific">Maribacter polysiphoniae</name>
    <dbReference type="NCBI Taxonomy" id="429344"/>
    <lineage>
        <taxon>Bacteria</taxon>
        <taxon>Pseudomonadati</taxon>
        <taxon>Bacteroidota</taxon>
        <taxon>Flavobacteriia</taxon>
        <taxon>Flavobacteriales</taxon>
        <taxon>Flavobacteriaceae</taxon>
        <taxon>Maribacter</taxon>
    </lineage>
</organism>
<name>A0A316E9I8_9FLAO</name>
<dbReference type="OrthoDB" id="9815614at2"/>
<keyword evidence="5 9" id="KW-0812">Transmembrane</keyword>
<dbReference type="InterPro" id="IPR007387">
    <property type="entry name" value="TRAP_DctQ"/>
</dbReference>
<proteinExistence type="inferred from homology"/>
<comment type="subcellular location">
    <subcellularLocation>
        <location evidence="1">Cell inner membrane</location>
        <topology evidence="1">Multi-pass membrane protein</topology>
    </subcellularLocation>
</comment>
<evidence type="ECO:0000313" key="14">
    <source>
        <dbReference type="Proteomes" id="UP000651837"/>
    </source>
</evidence>
<gene>
    <name evidence="11" type="ORF">HZY62_17260</name>
    <name evidence="12" type="ORF">LX92_00793</name>
</gene>
<dbReference type="Pfam" id="PF04290">
    <property type="entry name" value="DctQ"/>
    <property type="match status" value="1"/>
</dbReference>
<evidence type="ECO:0000256" key="2">
    <source>
        <dbReference type="ARBA" id="ARBA00022448"/>
    </source>
</evidence>
<dbReference type="GO" id="GO:0005886">
    <property type="term" value="C:plasma membrane"/>
    <property type="evidence" value="ECO:0007669"/>
    <property type="project" value="UniProtKB-SubCell"/>
</dbReference>
<dbReference type="GO" id="GO:0022857">
    <property type="term" value="F:transmembrane transporter activity"/>
    <property type="evidence" value="ECO:0007669"/>
    <property type="project" value="TreeGrafter"/>
</dbReference>
<reference evidence="12 13" key="1">
    <citation type="submission" date="2018-05" db="EMBL/GenBank/DDBJ databases">
        <title>Genomic Encyclopedia of Archaeal and Bacterial Type Strains, Phase II (KMG-II): from individual species to whole genera.</title>
        <authorList>
            <person name="Goeker M."/>
        </authorList>
    </citation>
    <scope>NUCLEOTIDE SEQUENCE [LARGE SCALE GENOMIC DNA]</scope>
    <source>
        <strain evidence="12 13">DSM 23514</strain>
    </source>
</reference>
<evidence type="ECO:0000313" key="11">
    <source>
        <dbReference type="EMBL" id="MBD1262350.1"/>
    </source>
</evidence>
<sequence>MALRKQIDKILGKTLVVIMAIMVINVLWQVFTRYVTGNPSSFTDELARYLMIWVGILGAAYVAGKNLHVAIDILPSRATAKTQKKLKVIVTILIILFVFCAFIVGGSRLVYISYILGQQSPALQIPLAVVYVIIPISGLLIIYYKVSDLLNLRS</sequence>
<dbReference type="PANTHER" id="PTHR35011:SF2">
    <property type="entry name" value="2,3-DIKETO-L-GULONATE TRAP TRANSPORTER SMALL PERMEASE PROTEIN YIAM"/>
    <property type="match status" value="1"/>
</dbReference>
<keyword evidence="3" id="KW-1003">Cell membrane</keyword>
<dbReference type="EMBL" id="JACWLN010000010">
    <property type="protein sequence ID" value="MBD1262350.1"/>
    <property type="molecule type" value="Genomic_DNA"/>
</dbReference>
<feature type="domain" description="Tripartite ATP-independent periplasmic transporters DctQ component" evidence="10">
    <location>
        <begin position="22"/>
        <end position="152"/>
    </location>
</feature>
<evidence type="ECO:0000256" key="7">
    <source>
        <dbReference type="ARBA" id="ARBA00023136"/>
    </source>
</evidence>
<evidence type="ECO:0000256" key="9">
    <source>
        <dbReference type="SAM" id="Phobius"/>
    </source>
</evidence>
<comment type="caution">
    <text evidence="12">The sequence shown here is derived from an EMBL/GenBank/DDBJ whole genome shotgun (WGS) entry which is preliminary data.</text>
</comment>
<keyword evidence="4" id="KW-0997">Cell inner membrane</keyword>
<feature type="transmembrane region" description="Helical" evidence="9">
    <location>
        <begin position="46"/>
        <end position="67"/>
    </location>
</feature>
<feature type="transmembrane region" description="Helical" evidence="9">
    <location>
        <begin position="12"/>
        <end position="31"/>
    </location>
</feature>
<keyword evidence="7 9" id="KW-0472">Membrane</keyword>
<evidence type="ECO:0000256" key="5">
    <source>
        <dbReference type="ARBA" id="ARBA00022692"/>
    </source>
</evidence>
<evidence type="ECO:0000256" key="4">
    <source>
        <dbReference type="ARBA" id="ARBA00022519"/>
    </source>
</evidence>
<dbReference type="EMBL" id="QGGQ01000001">
    <property type="protein sequence ID" value="PWK26049.1"/>
    <property type="molecule type" value="Genomic_DNA"/>
</dbReference>
<reference evidence="11 14" key="2">
    <citation type="submission" date="2020-07" db="EMBL/GenBank/DDBJ databases">
        <title>The draft genome sequence of Maribacter polysiphoniae KCTC 22021.</title>
        <authorList>
            <person name="Mu L."/>
        </authorList>
    </citation>
    <scope>NUCLEOTIDE SEQUENCE [LARGE SCALE GENOMIC DNA]</scope>
    <source>
        <strain evidence="11 14">KCTC 22021</strain>
    </source>
</reference>
<keyword evidence="2" id="KW-0813">Transport</keyword>
<evidence type="ECO:0000256" key="6">
    <source>
        <dbReference type="ARBA" id="ARBA00022989"/>
    </source>
</evidence>
<protein>
    <submittedName>
        <fullName evidence="11">TRAP transporter small permease</fullName>
    </submittedName>
    <submittedName>
        <fullName evidence="12">TRAP-type C4-dicarboxylate transport system permease small subunit</fullName>
    </submittedName>
</protein>
<evidence type="ECO:0000256" key="3">
    <source>
        <dbReference type="ARBA" id="ARBA00022475"/>
    </source>
</evidence>
<comment type="similarity">
    <text evidence="8">Belongs to the TRAP transporter small permease family.</text>
</comment>
<dbReference type="InterPro" id="IPR055348">
    <property type="entry name" value="DctQ"/>
</dbReference>
<dbReference type="Proteomes" id="UP000651837">
    <property type="component" value="Unassembled WGS sequence"/>
</dbReference>
<evidence type="ECO:0000313" key="13">
    <source>
        <dbReference type="Proteomes" id="UP000245667"/>
    </source>
</evidence>
<accession>A0A316E9I8</accession>
<feature type="transmembrane region" description="Helical" evidence="9">
    <location>
        <begin position="88"/>
        <end position="111"/>
    </location>
</feature>
<dbReference type="AlphaFoldDB" id="A0A316E9I8"/>
<evidence type="ECO:0000313" key="12">
    <source>
        <dbReference type="EMBL" id="PWK26049.1"/>
    </source>
</evidence>